<comment type="caution">
    <text evidence="1">The sequence shown here is derived from an EMBL/GenBank/DDBJ whole genome shotgun (WGS) entry which is preliminary data.</text>
</comment>
<proteinExistence type="predicted"/>
<protein>
    <submittedName>
        <fullName evidence="1">Uncharacterized protein</fullName>
    </submittedName>
</protein>
<evidence type="ECO:0000313" key="1">
    <source>
        <dbReference type="EMBL" id="MEW9919709.1"/>
    </source>
</evidence>
<dbReference type="RefSeq" id="WP_367877413.1">
    <property type="nucleotide sequence ID" value="NZ_JBFNXX010000005.1"/>
</dbReference>
<dbReference type="EMBL" id="JBFNXX010000005">
    <property type="protein sequence ID" value="MEW9919709.1"/>
    <property type="molecule type" value="Genomic_DNA"/>
</dbReference>
<sequence>MSNGTNNHSPSYGFKTPMDLLLKLEREIEQFSAPPLPDEIFNSMVTAHCLRDWTKTHYKNKPSVDLLEIAEEVRLPPNCVSWISDLEAADLGQGTPEEQIAICLSDCLNLARAIANASKHYYWHKDVQSVSQDPSITDAYQYFFTSTRPDVYVTIEGRHYGVTQIASIVAQFYRGYLSVLSNE</sequence>
<evidence type="ECO:0000313" key="2">
    <source>
        <dbReference type="Proteomes" id="UP001556098"/>
    </source>
</evidence>
<keyword evidence="2" id="KW-1185">Reference proteome</keyword>
<gene>
    <name evidence="1" type="ORF">AB2B41_08845</name>
</gene>
<dbReference type="Proteomes" id="UP001556098">
    <property type="component" value="Unassembled WGS sequence"/>
</dbReference>
<reference evidence="1 2" key="1">
    <citation type="submission" date="2024-07" db="EMBL/GenBank/DDBJ databases">
        <title>Marimonas sp.nov., isolated from tidal-flat sediment.</title>
        <authorList>
            <person name="Jayan J.N."/>
            <person name="Lee S.S."/>
        </authorList>
    </citation>
    <scope>NUCLEOTIDE SEQUENCE [LARGE SCALE GENOMIC DNA]</scope>
    <source>
        <strain evidence="1 2">MJW-29</strain>
    </source>
</reference>
<organism evidence="1 2">
    <name type="scientific">Sulfitobacter sediminis</name>
    <dbReference type="NCBI Taxonomy" id="3234186"/>
    <lineage>
        <taxon>Bacteria</taxon>
        <taxon>Pseudomonadati</taxon>
        <taxon>Pseudomonadota</taxon>
        <taxon>Alphaproteobacteria</taxon>
        <taxon>Rhodobacterales</taxon>
        <taxon>Roseobacteraceae</taxon>
        <taxon>Sulfitobacter</taxon>
    </lineage>
</organism>
<name>A0ABV3RLD2_9RHOB</name>
<accession>A0ABV3RLD2</accession>